<evidence type="ECO:0000313" key="4">
    <source>
        <dbReference type="Proteomes" id="UP001596138"/>
    </source>
</evidence>
<dbReference type="RefSeq" id="WP_386766681.1">
    <property type="nucleotide sequence ID" value="NZ_JBHSTI010000008.1"/>
</dbReference>
<reference evidence="4" key="1">
    <citation type="journal article" date="2019" name="Int. J. Syst. Evol. Microbiol.">
        <title>The Global Catalogue of Microorganisms (GCM) 10K type strain sequencing project: providing services to taxonomists for standard genome sequencing and annotation.</title>
        <authorList>
            <consortium name="The Broad Institute Genomics Platform"/>
            <consortium name="The Broad Institute Genome Sequencing Center for Infectious Disease"/>
            <person name="Wu L."/>
            <person name="Ma J."/>
        </authorList>
    </citation>
    <scope>NUCLEOTIDE SEQUENCE [LARGE SCALE GENOMIC DNA]</scope>
    <source>
        <strain evidence="4">CGMCC 4.7317</strain>
    </source>
</reference>
<keyword evidence="2" id="KW-1133">Transmembrane helix</keyword>
<keyword evidence="2" id="KW-0812">Transmembrane</keyword>
<evidence type="ECO:0000313" key="3">
    <source>
        <dbReference type="EMBL" id="MFC6238452.1"/>
    </source>
</evidence>
<organism evidence="3 4">
    <name type="scientific">Longivirga aurantiaca</name>
    <dbReference type="NCBI Taxonomy" id="1837743"/>
    <lineage>
        <taxon>Bacteria</taxon>
        <taxon>Bacillati</taxon>
        <taxon>Actinomycetota</taxon>
        <taxon>Actinomycetes</taxon>
        <taxon>Sporichthyales</taxon>
        <taxon>Sporichthyaceae</taxon>
        <taxon>Longivirga</taxon>
    </lineage>
</organism>
<feature type="transmembrane region" description="Helical" evidence="2">
    <location>
        <begin position="54"/>
        <end position="73"/>
    </location>
</feature>
<proteinExistence type="predicted"/>
<dbReference type="EMBL" id="JBHSTI010000008">
    <property type="protein sequence ID" value="MFC6238452.1"/>
    <property type="molecule type" value="Genomic_DNA"/>
</dbReference>
<dbReference type="InterPro" id="IPR021449">
    <property type="entry name" value="DUF3099"/>
</dbReference>
<dbReference type="Proteomes" id="UP001596138">
    <property type="component" value="Unassembled WGS sequence"/>
</dbReference>
<dbReference type="Pfam" id="PF11298">
    <property type="entry name" value="DUF3099"/>
    <property type="match status" value="1"/>
</dbReference>
<comment type="caution">
    <text evidence="3">The sequence shown here is derived from an EMBL/GenBank/DDBJ whole genome shotgun (WGS) entry which is preliminary data.</text>
</comment>
<feature type="region of interest" description="Disordered" evidence="1">
    <location>
        <begin position="1"/>
        <end position="25"/>
    </location>
</feature>
<sequence>MLDKPAREEVHRITDAGAGLSDDQSGRTRRYLWSMGIRTACFVGAVIAPSPWRWFLVAGAVFLPYVAVIMANAGRERSDREGFTVAMKPTRRMLGRGSS</sequence>
<name>A0ABW1T2E3_9ACTN</name>
<keyword evidence="4" id="KW-1185">Reference proteome</keyword>
<evidence type="ECO:0000256" key="2">
    <source>
        <dbReference type="SAM" id="Phobius"/>
    </source>
</evidence>
<feature type="compositionally biased region" description="Basic and acidic residues" evidence="1">
    <location>
        <begin position="1"/>
        <end position="14"/>
    </location>
</feature>
<accession>A0ABW1T2E3</accession>
<gene>
    <name evidence="3" type="ORF">ACFQGU_11235</name>
</gene>
<evidence type="ECO:0000256" key="1">
    <source>
        <dbReference type="SAM" id="MobiDB-lite"/>
    </source>
</evidence>
<feature type="transmembrane region" description="Helical" evidence="2">
    <location>
        <begin position="31"/>
        <end position="48"/>
    </location>
</feature>
<protein>
    <submittedName>
        <fullName evidence="3">DUF3099 domain-containing protein</fullName>
    </submittedName>
</protein>
<keyword evidence="2" id="KW-0472">Membrane</keyword>